<feature type="region of interest" description="Disordered" evidence="1">
    <location>
        <begin position="1"/>
        <end position="23"/>
    </location>
</feature>
<sequence length="23" mass="2737">MAHNSHKRVHQACSPNNRFQNFI</sequence>
<reference evidence="2" key="2">
    <citation type="journal article" date="2015" name="Fish Shellfish Immunol.">
        <title>Early steps in the European eel (Anguilla anguilla)-Vibrio vulnificus interaction in the gills: Role of the RtxA13 toxin.</title>
        <authorList>
            <person name="Callol A."/>
            <person name="Pajuelo D."/>
            <person name="Ebbesson L."/>
            <person name="Teles M."/>
            <person name="MacKenzie S."/>
            <person name="Amaro C."/>
        </authorList>
    </citation>
    <scope>NUCLEOTIDE SEQUENCE</scope>
</reference>
<protein>
    <submittedName>
        <fullName evidence="2">Uncharacterized protein</fullName>
    </submittedName>
</protein>
<accession>A0A0E9VSZ5</accession>
<name>A0A0E9VSZ5_ANGAN</name>
<reference evidence="2" key="1">
    <citation type="submission" date="2014-11" db="EMBL/GenBank/DDBJ databases">
        <authorList>
            <person name="Amaro Gonzalez C."/>
        </authorList>
    </citation>
    <scope>NUCLEOTIDE SEQUENCE</scope>
</reference>
<evidence type="ECO:0000313" key="2">
    <source>
        <dbReference type="EMBL" id="JAH81219.1"/>
    </source>
</evidence>
<organism evidence="2">
    <name type="scientific">Anguilla anguilla</name>
    <name type="common">European freshwater eel</name>
    <name type="synonym">Muraena anguilla</name>
    <dbReference type="NCBI Taxonomy" id="7936"/>
    <lineage>
        <taxon>Eukaryota</taxon>
        <taxon>Metazoa</taxon>
        <taxon>Chordata</taxon>
        <taxon>Craniata</taxon>
        <taxon>Vertebrata</taxon>
        <taxon>Euteleostomi</taxon>
        <taxon>Actinopterygii</taxon>
        <taxon>Neopterygii</taxon>
        <taxon>Teleostei</taxon>
        <taxon>Anguilliformes</taxon>
        <taxon>Anguillidae</taxon>
        <taxon>Anguilla</taxon>
    </lineage>
</organism>
<dbReference type="AlphaFoldDB" id="A0A0E9VSZ5"/>
<feature type="compositionally biased region" description="Polar residues" evidence="1">
    <location>
        <begin position="13"/>
        <end position="23"/>
    </location>
</feature>
<dbReference type="EMBL" id="GBXM01027358">
    <property type="protein sequence ID" value="JAH81219.1"/>
    <property type="molecule type" value="Transcribed_RNA"/>
</dbReference>
<proteinExistence type="predicted"/>
<evidence type="ECO:0000256" key="1">
    <source>
        <dbReference type="SAM" id="MobiDB-lite"/>
    </source>
</evidence>
<feature type="compositionally biased region" description="Basic residues" evidence="1">
    <location>
        <begin position="1"/>
        <end position="10"/>
    </location>
</feature>